<feature type="compositionally biased region" description="Low complexity" evidence="1">
    <location>
        <begin position="143"/>
        <end position="153"/>
    </location>
</feature>
<accession>A0AAD3XTR6</accession>
<gene>
    <name evidence="2" type="ORF">Nepgr_018759</name>
</gene>
<dbReference type="EMBL" id="BSYO01000017">
    <property type="protein sequence ID" value="GMH16918.1"/>
    <property type="molecule type" value="Genomic_DNA"/>
</dbReference>
<dbReference type="AlphaFoldDB" id="A0AAD3XTR6"/>
<sequence length="201" mass="22661">MTRHWPPAILRQHTPDRNILFAGNHRRIIISHTKVQQPSRCTTTFVPPHPESNALHQINSQVPHPVQPEVICLKQHTIPQCKTRSSTITQLAAMGIADKQPGDLITGRPTRIPRNIYSDKMQHTKHQRPNRTSGRCIPTDAILSKSTPSSSPLASSLRKMQYARPHCKQHLREQCRGMSAATIFIQHCTGTYNHSAKKTTV</sequence>
<evidence type="ECO:0000313" key="2">
    <source>
        <dbReference type="EMBL" id="GMH16918.1"/>
    </source>
</evidence>
<feature type="region of interest" description="Disordered" evidence="1">
    <location>
        <begin position="121"/>
        <end position="153"/>
    </location>
</feature>
<reference evidence="2" key="1">
    <citation type="submission" date="2023-05" db="EMBL/GenBank/DDBJ databases">
        <title>Nepenthes gracilis genome sequencing.</title>
        <authorList>
            <person name="Fukushima K."/>
        </authorList>
    </citation>
    <scope>NUCLEOTIDE SEQUENCE</scope>
    <source>
        <strain evidence="2">SING2019-196</strain>
    </source>
</reference>
<proteinExistence type="predicted"/>
<organism evidence="2 3">
    <name type="scientific">Nepenthes gracilis</name>
    <name type="common">Slender pitcher plant</name>
    <dbReference type="NCBI Taxonomy" id="150966"/>
    <lineage>
        <taxon>Eukaryota</taxon>
        <taxon>Viridiplantae</taxon>
        <taxon>Streptophyta</taxon>
        <taxon>Embryophyta</taxon>
        <taxon>Tracheophyta</taxon>
        <taxon>Spermatophyta</taxon>
        <taxon>Magnoliopsida</taxon>
        <taxon>eudicotyledons</taxon>
        <taxon>Gunneridae</taxon>
        <taxon>Pentapetalae</taxon>
        <taxon>Caryophyllales</taxon>
        <taxon>Nepenthaceae</taxon>
        <taxon>Nepenthes</taxon>
    </lineage>
</organism>
<protein>
    <submittedName>
        <fullName evidence="2">Uncharacterized protein</fullName>
    </submittedName>
</protein>
<evidence type="ECO:0000313" key="3">
    <source>
        <dbReference type="Proteomes" id="UP001279734"/>
    </source>
</evidence>
<dbReference type="Proteomes" id="UP001279734">
    <property type="component" value="Unassembled WGS sequence"/>
</dbReference>
<keyword evidence="3" id="KW-1185">Reference proteome</keyword>
<comment type="caution">
    <text evidence="2">The sequence shown here is derived from an EMBL/GenBank/DDBJ whole genome shotgun (WGS) entry which is preliminary data.</text>
</comment>
<evidence type="ECO:0000256" key="1">
    <source>
        <dbReference type="SAM" id="MobiDB-lite"/>
    </source>
</evidence>
<name>A0AAD3XTR6_NEPGR</name>